<gene>
    <name evidence="2" type="ORF">JHW45_10185</name>
</gene>
<evidence type="ECO:0000313" key="3">
    <source>
        <dbReference type="Proteomes" id="UP001218412"/>
    </source>
</evidence>
<dbReference type="Gene3D" id="3.10.180.10">
    <property type="entry name" value="2,3-Dihydroxybiphenyl 1,2-Dioxygenase, domain 1"/>
    <property type="match status" value="1"/>
</dbReference>
<reference evidence="2 3" key="1">
    <citation type="submission" date="2021-01" db="EMBL/GenBank/DDBJ databases">
        <title>Biogeographic distribution of Paracoccus.</title>
        <authorList>
            <person name="Hollensteiner J."/>
            <person name="Leineberger J."/>
            <person name="Brinkhoff T."/>
            <person name="Daniel R."/>
        </authorList>
    </citation>
    <scope>NUCLEOTIDE SEQUENCE [LARGE SCALE GENOMIC DNA]</scope>
    <source>
        <strain evidence="2 3">LMG25392</strain>
    </source>
</reference>
<name>A0ABY7SR38_9RHOB</name>
<accession>A0ABY7SR38</accession>
<dbReference type="SUPFAM" id="SSF54593">
    <property type="entry name" value="Glyoxalase/Bleomycin resistance protein/Dihydroxybiphenyl dioxygenase"/>
    <property type="match status" value="1"/>
</dbReference>
<dbReference type="Proteomes" id="UP001218412">
    <property type="component" value="Chromosome"/>
</dbReference>
<evidence type="ECO:0000259" key="1">
    <source>
        <dbReference type="Pfam" id="PF13468"/>
    </source>
</evidence>
<organism evidence="2 3">
    <name type="scientific">Paracoccus stylophorae</name>
    <dbReference type="NCBI Taxonomy" id="659350"/>
    <lineage>
        <taxon>Bacteria</taxon>
        <taxon>Pseudomonadati</taxon>
        <taxon>Pseudomonadota</taxon>
        <taxon>Alphaproteobacteria</taxon>
        <taxon>Rhodobacterales</taxon>
        <taxon>Paracoccaceae</taxon>
        <taxon>Paracoccus</taxon>
    </lineage>
</organism>
<dbReference type="InterPro" id="IPR025870">
    <property type="entry name" value="Glyoxalase-like_dom"/>
</dbReference>
<proteinExistence type="predicted"/>
<sequence>MSVGEFDHLAIAARTLAEGAAWLQDRLGVALQPGGKHPSMGTHNMLVSLGPREYLELIAIDPDAPAPGRPRWFGLDDFDGPPRIAGWVIRQTPLTAPPGTRIAQASRGDLRWRITVPDAGQMAGAGAVPMRIDWGDGAHPCDSLPDQGLRLTGLTLRAPVPLSLPLDDARIAVATGPARLAARIATPTGAAEL</sequence>
<dbReference type="RefSeq" id="WP_272857602.1">
    <property type="nucleotide sequence ID" value="NZ_CP067134.1"/>
</dbReference>
<dbReference type="Pfam" id="PF13468">
    <property type="entry name" value="Glyoxalase_3"/>
    <property type="match status" value="1"/>
</dbReference>
<feature type="domain" description="Glyoxalase-like" evidence="1">
    <location>
        <begin position="6"/>
        <end position="159"/>
    </location>
</feature>
<dbReference type="EMBL" id="CP067134">
    <property type="protein sequence ID" value="WCR09494.1"/>
    <property type="molecule type" value="Genomic_DNA"/>
</dbReference>
<protein>
    <submittedName>
        <fullName evidence="2">VOC family protein</fullName>
    </submittedName>
</protein>
<evidence type="ECO:0000313" key="2">
    <source>
        <dbReference type="EMBL" id="WCR09494.1"/>
    </source>
</evidence>
<dbReference type="InterPro" id="IPR029068">
    <property type="entry name" value="Glyas_Bleomycin-R_OHBP_Dase"/>
</dbReference>
<keyword evidence="3" id="KW-1185">Reference proteome</keyword>